<dbReference type="Pfam" id="PF13843">
    <property type="entry name" value="DDE_Tnp_1_7"/>
    <property type="match status" value="1"/>
</dbReference>
<dbReference type="PANTHER" id="PTHR46599:SF3">
    <property type="entry name" value="PIGGYBAC TRANSPOSABLE ELEMENT-DERIVED PROTEIN 4"/>
    <property type="match status" value="1"/>
</dbReference>
<dbReference type="OrthoDB" id="127622at2759"/>
<proteinExistence type="predicted"/>
<comment type="caution">
    <text evidence="2">The sequence shown here is derived from an EMBL/GenBank/DDBJ whole genome shotgun (WGS) entry which is preliminary data.</text>
</comment>
<feature type="domain" description="PiggyBac transposable element-derived protein" evidence="1">
    <location>
        <begin position="4"/>
        <end position="74"/>
    </location>
</feature>
<evidence type="ECO:0000259" key="1">
    <source>
        <dbReference type="Pfam" id="PF13843"/>
    </source>
</evidence>
<dbReference type="EMBL" id="JAENGZ010000281">
    <property type="protein sequence ID" value="KAG6963153.1"/>
    <property type="molecule type" value="Genomic_DNA"/>
</dbReference>
<gene>
    <name evidence="2" type="ORF">JG687_00006731</name>
</gene>
<reference evidence="2" key="1">
    <citation type="submission" date="2021-01" db="EMBL/GenBank/DDBJ databases">
        <title>Phytophthora aleatoria, a newly-described species from Pinus radiata is distinct from Phytophthora cactorum isolates based on comparative genomics.</title>
        <authorList>
            <person name="Mcdougal R."/>
            <person name="Panda P."/>
            <person name="Williams N."/>
            <person name="Studholme D.J."/>
        </authorList>
    </citation>
    <scope>NUCLEOTIDE SEQUENCE</scope>
    <source>
        <strain evidence="2">NZFS 3830</strain>
    </source>
</reference>
<sequence>MPNHEKLAHHWKTTDEGGILRDTFSSVLSRDRVQQISRNLHFNPNNHALAKRDRAWKIQKLVEVLQTTFERSYIANLSYPKETC</sequence>
<accession>A0A8T1UK95</accession>
<protein>
    <recommendedName>
        <fullName evidence="1">PiggyBac transposable element-derived protein domain-containing protein</fullName>
    </recommendedName>
</protein>
<dbReference type="AlphaFoldDB" id="A0A8T1UK95"/>
<dbReference type="Proteomes" id="UP000688947">
    <property type="component" value="Unassembled WGS sequence"/>
</dbReference>
<dbReference type="PANTHER" id="PTHR46599">
    <property type="entry name" value="PIGGYBAC TRANSPOSABLE ELEMENT-DERIVED PROTEIN 4"/>
    <property type="match status" value="1"/>
</dbReference>
<evidence type="ECO:0000313" key="3">
    <source>
        <dbReference type="Proteomes" id="UP000688947"/>
    </source>
</evidence>
<dbReference type="InterPro" id="IPR029526">
    <property type="entry name" value="PGBD"/>
</dbReference>
<name>A0A8T1UK95_9STRA</name>
<evidence type="ECO:0000313" key="2">
    <source>
        <dbReference type="EMBL" id="KAG6963153.1"/>
    </source>
</evidence>
<organism evidence="2 3">
    <name type="scientific">Phytophthora cactorum</name>
    <dbReference type="NCBI Taxonomy" id="29920"/>
    <lineage>
        <taxon>Eukaryota</taxon>
        <taxon>Sar</taxon>
        <taxon>Stramenopiles</taxon>
        <taxon>Oomycota</taxon>
        <taxon>Peronosporomycetes</taxon>
        <taxon>Peronosporales</taxon>
        <taxon>Peronosporaceae</taxon>
        <taxon>Phytophthora</taxon>
    </lineage>
</organism>